<dbReference type="Pfam" id="PF00970">
    <property type="entry name" value="FAD_binding_6"/>
    <property type="match status" value="1"/>
</dbReference>
<dbReference type="PRINTS" id="PR00406">
    <property type="entry name" value="CYTB5RDTASE"/>
</dbReference>
<keyword evidence="8 12" id="KW-0560">Oxidoreductase</keyword>
<evidence type="ECO:0000256" key="6">
    <source>
        <dbReference type="ARBA" id="ARBA00022787"/>
    </source>
</evidence>
<sequence>MLRSVAAWTTAGSRGSRRLLSQRRTWYSTRSTSSSEKTTVQDPVTDSSSKGKKERPPGTYAIWAMEVIGGASALLYYLHLHTDLLKPKVTERLDPNKYTPLTLLEREPLTADTTRFRFRVNRPRHDSDQEKLVDDIISQGVWALDVKDHLVQTYRTYTPVSYSVSETVDDARALREGHCDLVVKRYPRGSLSRFLHSTRVGDQIEMRGPILTWPYSPGAYRRIFMLAGGTGIAPMFQLITRVLSNPADNTTKISLLYGSPSESDIIYRKELDALAAQHTDRLSIQYLVDRGPATVAKRARPDNDTLAAFTRSFDCSKDIMLVCGPDPMLAAICGPKPIGPSQGPLQGVLRDLGFTKESVFKF</sequence>
<keyword evidence="9 12" id="KW-0520">NAD</keyword>
<evidence type="ECO:0000256" key="2">
    <source>
        <dbReference type="ARBA" id="ARBA00004294"/>
    </source>
</evidence>
<feature type="binding site" evidence="11">
    <location>
        <position position="184"/>
    </location>
    <ligand>
        <name>FAD</name>
        <dbReference type="ChEBI" id="CHEBI:57692"/>
    </ligand>
</feature>
<comment type="catalytic activity">
    <reaction evidence="12">
        <text>2 Fe(III)-[cytochrome b5] + NADH = 2 Fe(II)-[cytochrome b5] + NAD(+) + H(+)</text>
        <dbReference type="Rhea" id="RHEA:46680"/>
        <dbReference type="Rhea" id="RHEA-COMP:10438"/>
        <dbReference type="Rhea" id="RHEA-COMP:10439"/>
        <dbReference type="ChEBI" id="CHEBI:15378"/>
        <dbReference type="ChEBI" id="CHEBI:29033"/>
        <dbReference type="ChEBI" id="CHEBI:29034"/>
        <dbReference type="ChEBI" id="CHEBI:57540"/>
        <dbReference type="ChEBI" id="CHEBI:57945"/>
        <dbReference type="EC" id="1.6.2.2"/>
    </reaction>
</comment>
<evidence type="ECO:0000256" key="1">
    <source>
        <dbReference type="ARBA" id="ARBA00001974"/>
    </source>
</evidence>
<dbReference type="PRINTS" id="PR00371">
    <property type="entry name" value="FPNCR"/>
</dbReference>
<dbReference type="Gene3D" id="3.40.50.80">
    <property type="entry name" value="Nucleotide-binding domain of ferredoxin-NADP reductase (FNR) module"/>
    <property type="match status" value="1"/>
</dbReference>
<dbReference type="AlphaFoldDB" id="A0A9W8I0B0"/>
<dbReference type="InterPro" id="IPR017927">
    <property type="entry name" value="FAD-bd_FR_type"/>
</dbReference>
<dbReference type="InterPro" id="IPR039261">
    <property type="entry name" value="FNR_nucleotide-bd"/>
</dbReference>
<keyword evidence="6" id="KW-1000">Mitochondrion outer membrane</keyword>
<evidence type="ECO:0000256" key="8">
    <source>
        <dbReference type="ARBA" id="ARBA00023002"/>
    </source>
</evidence>
<dbReference type="Proteomes" id="UP001140094">
    <property type="component" value="Unassembled WGS sequence"/>
</dbReference>
<dbReference type="CDD" id="cd06183">
    <property type="entry name" value="cyt_b5_reduct_like"/>
    <property type="match status" value="1"/>
</dbReference>
<evidence type="ECO:0000256" key="4">
    <source>
        <dbReference type="ARBA" id="ARBA00006105"/>
    </source>
</evidence>
<keyword evidence="5 11" id="KW-0285">Flavoprotein</keyword>
<comment type="subcellular location">
    <subcellularLocation>
        <location evidence="2">Mitochondrion outer membrane</location>
    </subcellularLocation>
</comment>
<dbReference type="SUPFAM" id="SSF52343">
    <property type="entry name" value="Ferredoxin reductase-like, C-terminal NADP-linked domain"/>
    <property type="match status" value="1"/>
</dbReference>
<comment type="similarity">
    <text evidence="4 12">Belongs to the flavoprotein pyridine nucleotide cytochrome reductase family.</text>
</comment>
<accession>A0A9W8I0B0</accession>
<keyword evidence="6" id="KW-0496">Mitochondrion</keyword>
<feature type="region of interest" description="Disordered" evidence="13">
    <location>
        <begin position="30"/>
        <end position="55"/>
    </location>
</feature>
<dbReference type="OrthoDB" id="432685at2759"/>
<dbReference type="PANTHER" id="PTHR19370">
    <property type="entry name" value="NADH-CYTOCHROME B5 REDUCTASE"/>
    <property type="match status" value="1"/>
</dbReference>
<evidence type="ECO:0000259" key="14">
    <source>
        <dbReference type="PROSITE" id="PS51384"/>
    </source>
</evidence>
<dbReference type="Gene3D" id="2.40.30.10">
    <property type="entry name" value="Translation factors"/>
    <property type="match status" value="1"/>
</dbReference>
<evidence type="ECO:0000256" key="10">
    <source>
        <dbReference type="ARBA" id="ARBA00049138"/>
    </source>
</evidence>
<keyword evidence="16" id="KW-1185">Reference proteome</keyword>
<evidence type="ECO:0000256" key="11">
    <source>
        <dbReference type="PIRSR" id="PIRSR601834-1"/>
    </source>
</evidence>
<name>A0A9W8I0B0_9FUNG</name>
<gene>
    <name evidence="15" type="ORF">H4R20_003076</name>
</gene>
<dbReference type="PROSITE" id="PS51384">
    <property type="entry name" value="FAD_FR"/>
    <property type="match status" value="1"/>
</dbReference>
<keyword evidence="6" id="KW-0472">Membrane</keyword>
<dbReference type="InterPro" id="IPR017938">
    <property type="entry name" value="Riboflavin_synthase-like_b-brl"/>
</dbReference>
<organism evidence="15 16">
    <name type="scientific">Coemansia guatemalensis</name>
    <dbReference type="NCBI Taxonomy" id="2761395"/>
    <lineage>
        <taxon>Eukaryota</taxon>
        <taxon>Fungi</taxon>
        <taxon>Fungi incertae sedis</taxon>
        <taxon>Zoopagomycota</taxon>
        <taxon>Kickxellomycotina</taxon>
        <taxon>Kickxellomycetes</taxon>
        <taxon>Kickxellales</taxon>
        <taxon>Kickxellaceae</taxon>
        <taxon>Coemansia</taxon>
    </lineage>
</organism>
<dbReference type="InterPro" id="IPR001433">
    <property type="entry name" value="OxRdtase_FAD/NAD-bd"/>
</dbReference>
<feature type="binding site" evidence="11">
    <location>
        <position position="157"/>
    </location>
    <ligand>
        <name>FAD</name>
        <dbReference type="ChEBI" id="CHEBI:57692"/>
    </ligand>
</feature>
<evidence type="ECO:0000256" key="7">
    <source>
        <dbReference type="ARBA" id="ARBA00022827"/>
    </source>
</evidence>
<evidence type="ECO:0000313" key="16">
    <source>
        <dbReference type="Proteomes" id="UP001140094"/>
    </source>
</evidence>
<reference evidence="15" key="1">
    <citation type="submission" date="2022-07" db="EMBL/GenBank/DDBJ databases">
        <title>Phylogenomic reconstructions and comparative analyses of Kickxellomycotina fungi.</title>
        <authorList>
            <person name="Reynolds N.K."/>
            <person name="Stajich J.E."/>
            <person name="Barry K."/>
            <person name="Grigoriev I.V."/>
            <person name="Crous P."/>
            <person name="Smith M.E."/>
        </authorList>
    </citation>
    <scope>NUCLEOTIDE SEQUENCE</scope>
    <source>
        <strain evidence="15">NRRL 1565</strain>
    </source>
</reference>
<dbReference type="PANTHER" id="PTHR19370:SF184">
    <property type="entry name" value="NADH-CYTOCHROME B5 REDUCTASE-LIKE"/>
    <property type="match status" value="1"/>
</dbReference>
<evidence type="ECO:0000256" key="5">
    <source>
        <dbReference type="ARBA" id="ARBA00022630"/>
    </source>
</evidence>
<evidence type="ECO:0000313" key="15">
    <source>
        <dbReference type="EMBL" id="KAJ2802967.1"/>
    </source>
</evidence>
<dbReference type="SUPFAM" id="SSF63380">
    <property type="entry name" value="Riboflavin synthase domain-like"/>
    <property type="match status" value="1"/>
</dbReference>
<keyword evidence="7 11" id="KW-0274">FAD</keyword>
<dbReference type="InterPro" id="IPR001709">
    <property type="entry name" value="Flavoprot_Pyr_Nucl_cyt_Rdtase"/>
</dbReference>
<evidence type="ECO:0000256" key="3">
    <source>
        <dbReference type="ARBA" id="ARBA00005156"/>
    </source>
</evidence>
<dbReference type="InterPro" id="IPR001834">
    <property type="entry name" value="CBR-like"/>
</dbReference>
<dbReference type="EC" id="1.6.2.2" evidence="12"/>
<dbReference type="EMBL" id="JANBUO010000586">
    <property type="protein sequence ID" value="KAJ2802967.1"/>
    <property type="molecule type" value="Genomic_DNA"/>
</dbReference>
<feature type="binding site" evidence="11">
    <location>
        <position position="192"/>
    </location>
    <ligand>
        <name>FAD</name>
        <dbReference type="ChEBI" id="CHEBI:57692"/>
    </ligand>
</feature>
<evidence type="ECO:0000256" key="9">
    <source>
        <dbReference type="ARBA" id="ARBA00023027"/>
    </source>
</evidence>
<comment type="pathway">
    <text evidence="3">Protein modification; peptidyl-diphthamide biosynthesis.</text>
</comment>
<dbReference type="GO" id="GO:0090524">
    <property type="term" value="F:cytochrome-b5 reductase activity, acting on NADH"/>
    <property type="evidence" value="ECO:0007669"/>
    <property type="project" value="UniProtKB-EC"/>
</dbReference>
<protein>
    <recommendedName>
        <fullName evidence="12">NADH-cytochrome b5 reductase</fullName>
        <ecNumber evidence="12">1.6.2.2</ecNumber>
    </recommendedName>
</protein>
<comment type="cofactor">
    <cofactor evidence="1 11 12">
        <name>FAD</name>
        <dbReference type="ChEBI" id="CHEBI:57692"/>
    </cofactor>
</comment>
<feature type="binding site" evidence="11">
    <location>
        <position position="155"/>
    </location>
    <ligand>
        <name>FAD</name>
        <dbReference type="ChEBI" id="CHEBI:57692"/>
    </ligand>
</feature>
<evidence type="ECO:0000256" key="12">
    <source>
        <dbReference type="RuleBase" id="RU361226"/>
    </source>
</evidence>
<feature type="domain" description="FAD-binding FR-type" evidence="14">
    <location>
        <begin position="96"/>
        <end position="216"/>
    </location>
</feature>
<evidence type="ECO:0000256" key="13">
    <source>
        <dbReference type="SAM" id="MobiDB-lite"/>
    </source>
</evidence>
<comment type="caution">
    <text evidence="15">The sequence shown here is derived from an EMBL/GenBank/DDBJ whole genome shotgun (WGS) entry which is preliminary data.</text>
</comment>
<dbReference type="InterPro" id="IPR008333">
    <property type="entry name" value="Cbr1-like_FAD-bd_dom"/>
</dbReference>
<dbReference type="Pfam" id="PF00175">
    <property type="entry name" value="NAD_binding_1"/>
    <property type="match status" value="1"/>
</dbReference>
<feature type="binding site" evidence="11">
    <location>
        <position position="182"/>
    </location>
    <ligand>
        <name>FAD</name>
        <dbReference type="ChEBI" id="CHEBI:57692"/>
    </ligand>
</feature>
<dbReference type="GO" id="GO:0005741">
    <property type="term" value="C:mitochondrial outer membrane"/>
    <property type="evidence" value="ECO:0007669"/>
    <property type="project" value="UniProtKB-SubCell"/>
</dbReference>
<comment type="catalytic activity">
    <reaction evidence="10">
        <text>2 Fe(3+)-[Dph3] + NADH = 2 Fe(2+)-[Dph3] + NAD(+) + H(+)</text>
        <dbReference type="Rhea" id="RHEA:71231"/>
        <dbReference type="Rhea" id="RHEA-COMP:18002"/>
        <dbReference type="Rhea" id="RHEA-COMP:18003"/>
        <dbReference type="ChEBI" id="CHEBI:15378"/>
        <dbReference type="ChEBI" id="CHEBI:29033"/>
        <dbReference type="ChEBI" id="CHEBI:29034"/>
        <dbReference type="ChEBI" id="CHEBI:57540"/>
        <dbReference type="ChEBI" id="CHEBI:57945"/>
        <dbReference type="ChEBI" id="CHEBI:83228"/>
    </reaction>
    <physiologicalReaction direction="left-to-right" evidence="10">
        <dbReference type="Rhea" id="RHEA:71232"/>
    </physiologicalReaction>
</comment>
<proteinExistence type="inferred from homology"/>